<accession>A0A395H4H6</accession>
<keyword evidence="1" id="KW-1133">Transmembrane helix</keyword>
<keyword evidence="3" id="KW-1185">Reference proteome</keyword>
<organism evidence="2 3">
    <name type="scientific">Aspergillus ibericus CBS 121593</name>
    <dbReference type="NCBI Taxonomy" id="1448316"/>
    <lineage>
        <taxon>Eukaryota</taxon>
        <taxon>Fungi</taxon>
        <taxon>Dikarya</taxon>
        <taxon>Ascomycota</taxon>
        <taxon>Pezizomycotina</taxon>
        <taxon>Eurotiomycetes</taxon>
        <taxon>Eurotiomycetidae</taxon>
        <taxon>Eurotiales</taxon>
        <taxon>Aspergillaceae</taxon>
        <taxon>Aspergillus</taxon>
        <taxon>Aspergillus subgen. Circumdati</taxon>
    </lineage>
</organism>
<feature type="transmembrane region" description="Helical" evidence="1">
    <location>
        <begin position="61"/>
        <end position="82"/>
    </location>
</feature>
<keyword evidence="1" id="KW-0472">Membrane</keyword>
<dbReference type="EMBL" id="KZ824431">
    <property type="protein sequence ID" value="RAL02349.1"/>
    <property type="molecule type" value="Genomic_DNA"/>
</dbReference>
<sequence>MHDISSACLGPSVFDRAAAIPPSPIAHPSLQALSPEFPPKLSSSTAPLYIRQRMHRWLSSIFPLLLGFIALILFSRFLSTLFLFPRTFLPLFLFWPSLLFLPWLLLLLQHRSQHFRHRWASIDVGGRSTLRRLSACLDLKPTKLWSSSFHPRWIAFFLRPVPNCRTSDRGLGALASHHLDYPILPSTLESKSIVNRPLPG</sequence>
<dbReference type="RefSeq" id="XP_025576676.1">
    <property type="nucleotide sequence ID" value="XM_025715157.1"/>
</dbReference>
<gene>
    <name evidence="2" type="ORF">BO80DRAFT_32563</name>
</gene>
<evidence type="ECO:0000313" key="3">
    <source>
        <dbReference type="Proteomes" id="UP000249402"/>
    </source>
</evidence>
<name>A0A395H4H6_9EURO</name>
<keyword evidence="1" id="KW-0812">Transmembrane</keyword>
<dbReference type="VEuPathDB" id="FungiDB:BO80DRAFT_32563"/>
<dbReference type="AlphaFoldDB" id="A0A395H4H6"/>
<evidence type="ECO:0000313" key="2">
    <source>
        <dbReference type="EMBL" id="RAL02349.1"/>
    </source>
</evidence>
<proteinExistence type="predicted"/>
<evidence type="ECO:0000256" key="1">
    <source>
        <dbReference type="SAM" id="Phobius"/>
    </source>
</evidence>
<dbReference type="Proteomes" id="UP000249402">
    <property type="component" value="Unassembled WGS sequence"/>
</dbReference>
<feature type="transmembrane region" description="Helical" evidence="1">
    <location>
        <begin position="88"/>
        <end position="108"/>
    </location>
</feature>
<protein>
    <submittedName>
        <fullName evidence="2">Uncharacterized protein</fullName>
    </submittedName>
</protein>
<dbReference type="GeneID" id="37220022"/>
<reference evidence="2 3" key="1">
    <citation type="submission" date="2018-02" db="EMBL/GenBank/DDBJ databases">
        <title>The genomes of Aspergillus section Nigri reveals drivers in fungal speciation.</title>
        <authorList>
            <consortium name="DOE Joint Genome Institute"/>
            <person name="Vesth T.C."/>
            <person name="Nybo J."/>
            <person name="Theobald S."/>
            <person name="Brandl J."/>
            <person name="Frisvad J.C."/>
            <person name="Nielsen K.F."/>
            <person name="Lyhne E.K."/>
            <person name="Kogle M.E."/>
            <person name="Kuo A."/>
            <person name="Riley R."/>
            <person name="Clum A."/>
            <person name="Nolan M."/>
            <person name="Lipzen A."/>
            <person name="Salamov A."/>
            <person name="Henrissat B."/>
            <person name="Wiebenga A."/>
            <person name="De vries R.P."/>
            <person name="Grigoriev I.V."/>
            <person name="Mortensen U.H."/>
            <person name="Andersen M.R."/>
            <person name="Baker S.E."/>
        </authorList>
    </citation>
    <scope>NUCLEOTIDE SEQUENCE [LARGE SCALE GENOMIC DNA]</scope>
    <source>
        <strain evidence="2 3">CBS 121593</strain>
    </source>
</reference>